<reference key="1">
    <citation type="submission" date="2009-08" db="EMBL/GenBank/DDBJ databases">
        <title>The genome sequence of Methanothermobacter marburgensis.</title>
        <authorList>
            <person name="Kaster A."/>
            <person name="Seedorf H."/>
            <person name="Goenrich M."/>
            <person name="Wiezer A."/>
            <person name="Liesegang H."/>
            <person name="Thauer R."/>
            <person name="Gottschalk G."/>
        </authorList>
    </citation>
    <scope>NUCLEOTIDE SEQUENCE</scope>
    <source>
        <strain>Marburg</strain>
    </source>
</reference>
<dbReference type="EMBL" id="CP001710">
    <property type="protein sequence ID" value="ADL57876.1"/>
    <property type="molecule type" value="Genomic_DNA"/>
</dbReference>
<reference evidence="2 3" key="2">
    <citation type="journal article" date="2010" name="J. Bacteriol.">
        <title>Complete genome sequence of Methanothermobacter marburgensis, a methanoarchaeon model organism.</title>
        <authorList>
            <person name="Liesegang H."/>
            <person name="Kaster A.K."/>
            <person name="Wiezer A."/>
            <person name="Goenrich M."/>
            <person name="Wollherr A."/>
            <person name="Seedorf H."/>
            <person name="Gottschalk G."/>
            <person name="Thauer R.K."/>
        </authorList>
    </citation>
    <scope>NUCLEOTIDE SEQUENCE [LARGE SCALE GENOMIC DNA]</scope>
    <source>
        <strain evidence="3">ATCC BAA-927 / DSM 2133 / JCM 14651 / NBRC 100331 / OCM 82 / Marburg</strain>
    </source>
</reference>
<protein>
    <recommendedName>
        <fullName evidence="1">DUF357 domain-containing protein</fullName>
    </recommendedName>
</protein>
<evidence type="ECO:0000313" key="2">
    <source>
        <dbReference type="EMBL" id="ADL57876.1"/>
    </source>
</evidence>
<dbReference type="SMR" id="D9PUH8"/>
<evidence type="ECO:0000313" key="3">
    <source>
        <dbReference type="Proteomes" id="UP000000345"/>
    </source>
</evidence>
<dbReference type="HOGENOM" id="CLU_2629745_0_0_2"/>
<dbReference type="Pfam" id="PF04010">
    <property type="entry name" value="DUF357"/>
    <property type="match status" value="1"/>
</dbReference>
<dbReference type="PATRIC" id="fig|79929.8.peg.262"/>
<dbReference type="PaxDb" id="79929-MTBMA_c02680"/>
<dbReference type="SUPFAM" id="SSF158372">
    <property type="entry name" value="AF1782-like"/>
    <property type="match status" value="1"/>
</dbReference>
<dbReference type="InterPro" id="IPR036809">
    <property type="entry name" value="AF1782-like_sf"/>
</dbReference>
<dbReference type="AlphaFoldDB" id="D9PUH8"/>
<name>D9PUH8_METTM</name>
<dbReference type="GeneID" id="9703974"/>
<gene>
    <name evidence="2" type="ordered locus">MTBMA_c02680</name>
</gene>
<dbReference type="InterPro" id="IPR023140">
    <property type="entry name" value="DUF357"/>
</dbReference>
<evidence type="ECO:0000259" key="1">
    <source>
        <dbReference type="Pfam" id="PF04010"/>
    </source>
</evidence>
<dbReference type="OrthoDB" id="148073at2157"/>
<feature type="domain" description="DUF357" evidence="1">
    <location>
        <begin position="10"/>
        <end position="74"/>
    </location>
</feature>
<accession>D9PUH8</accession>
<dbReference type="STRING" id="79929.MTBMA_c02680"/>
<dbReference type="Gene3D" id="1.20.1270.90">
    <property type="entry name" value="AF1782-like"/>
    <property type="match status" value="1"/>
</dbReference>
<proteinExistence type="predicted"/>
<sequence length="77" mass="9090">MECRERIEKDLDLLEKNLMEMESIEFKGEERAIIERALNYRDDSIYYLKKGDYITSFGCITYAHGLLDGLRMLHGII</sequence>
<dbReference type="KEGG" id="mmg:MTBMA_c02680"/>
<organism evidence="2 3">
    <name type="scientific">Methanothermobacter marburgensis (strain ATCC BAA-927 / DSM 2133 / JCM 14651 / NBRC 100331 / OCM 82 / Marburg)</name>
    <name type="common">Methanobacterium thermoautotrophicum</name>
    <dbReference type="NCBI Taxonomy" id="79929"/>
    <lineage>
        <taxon>Archaea</taxon>
        <taxon>Methanobacteriati</taxon>
        <taxon>Methanobacteriota</taxon>
        <taxon>Methanomada group</taxon>
        <taxon>Methanobacteria</taxon>
        <taxon>Methanobacteriales</taxon>
        <taxon>Methanobacteriaceae</taxon>
        <taxon>Methanothermobacter</taxon>
    </lineage>
</organism>
<keyword evidence="3" id="KW-1185">Reference proteome</keyword>
<dbReference type="Proteomes" id="UP000000345">
    <property type="component" value="Chromosome"/>
</dbReference>
<dbReference type="RefSeq" id="WP_013295103.1">
    <property type="nucleotide sequence ID" value="NC_014408.1"/>
</dbReference>
<dbReference type="GeneID" id="92394684"/>